<gene>
    <name evidence="1" type="ORF">GO816_10105</name>
</gene>
<evidence type="ECO:0000313" key="2">
    <source>
        <dbReference type="Proteomes" id="UP000434850"/>
    </source>
</evidence>
<organism evidence="1 2">
    <name type="scientific">Mucilaginibacter aquatilis</name>
    <dbReference type="NCBI Taxonomy" id="1517760"/>
    <lineage>
        <taxon>Bacteria</taxon>
        <taxon>Pseudomonadati</taxon>
        <taxon>Bacteroidota</taxon>
        <taxon>Sphingobacteriia</taxon>
        <taxon>Sphingobacteriales</taxon>
        <taxon>Sphingobacteriaceae</taxon>
        <taxon>Mucilaginibacter</taxon>
    </lineage>
</organism>
<keyword evidence="2" id="KW-1185">Reference proteome</keyword>
<dbReference type="OrthoDB" id="9919918at2"/>
<dbReference type="Proteomes" id="UP000434850">
    <property type="component" value="Unassembled WGS sequence"/>
</dbReference>
<dbReference type="EMBL" id="WQLA01000003">
    <property type="protein sequence ID" value="MVN91476.1"/>
    <property type="molecule type" value="Genomic_DNA"/>
</dbReference>
<dbReference type="RefSeq" id="WP_157541721.1">
    <property type="nucleotide sequence ID" value="NZ_WQLA01000003.1"/>
</dbReference>
<sequence length="124" mass="15016">MKIKFESENRELLHEFHQYLYERNKSLIVDEHYEMTPGVHKEPMVVALIIALGGKHILEFIQKSMKDFLDYKIERSKQETLRQQEQLRHKEVLLKLSLYENGKWQDLTSEAFEKLETRPEKENR</sequence>
<reference evidence="1 2" key="1">
    <citation type="submission" date="2019-12" db="EMBL/GenBank/DDBJ databases">
        <title>Mucilaginibacter sp. HME9299 genome sequencing and assembly.</title>
        <authorList>
            <person name="Kang H."/>
            <person name="Kim H."/>
            <person name="Joh K."/>
        </authorList>
    </citation>
    <scope>NUCLEOTIDE SEQUENCE [LARGE SCALE GENOMIC DNA]</scope>
    <source>
        <strain evidence="1 2">HME9299</strain>
    </source>
</reference>
<accession>A0A6I4ID05</accession>
<comment type="caution">
    <text evidence="1">The sequence shown here is derived from an EMBL/GenBank/DDBJ whole genome shotgun (WGS) entry which is preliminary data.</text>
</comment>
<name>A0A6I4ID05_9SPHI</name>
<dbReference type="AlphaFoldDB" id="A0A6I4ID05"/>
<evidence type="ECO:0000313" key="1">
    <source>
        <dbReference type="EMBL" id="MVN91476.1"/>
    </source>
</evidence>
<protein>
    <submittedName>
        <fullName evidence="1">Uncharacterized protein</fullName>
    </submittedName>
</protein>
<proteinExistence type="predicted"/>